<organism evidence="1 2">
    <name type="scientific">Oceanisphaera pacifica</name>
    <dbReference type="NCBI Taxonomy" id="2818389"/>
    <lineage>
        <taxon>Bacteria</taxon>
        <taxon>Pseudomonadati</taxon>
        <taxon>Pseudomonadota</taxon>
        <taxon>Gammaproteobacteria</taxon>
        <taxon>Aeromonadales</taxon>
        <taxon>Aeromonadaceae</taxon>
        <taxon>Oceanisphaera</taxon>
    </lineage>
</organism>
<dbReference type="RefSeq" id="WP_208004739.1">
    <property type="nucleotide sequence ID" value="NZ_JAGDFX010000004.1"/>
</dbReference>
<dbReference type="Proteomes" id="UP000664882">
    <property type="component" value="Unassembled WGS sequence"/>
</dbReference>
<gene>
    <name evidence="1" type="ORF">J3U76_05015</name>
</gene>
<protein>
    <submittedName>
        <fullName evidence="1">Transcriptional regulator</fullName>
    </submittedName>
</protein>
<reference evidence="1 2" key="1">
    <citation type="submission" date="2021-03" db="EMBL/GenBank/DDBJ databases">
        <title>Oceanisphaera sp. nov., isolated from the intestine.</title>
        <authorList>
            <person name="Zhao L.-H."/>
            <person name="Shi L.-F."/>
        </authorList>
    </citation>
    <scope>NUCLEOTIDE SEQUENCE [LARGE SCALE GENOMIC DNA]</scope>
    <source>
        <strain evidence="1 2">DM8</strain>
    </source>
</reference>
<dbReference type="Pfam" id="PF10115">
    <property type="entry name" value="HlyU"/>
    <property type="match status" value="1"/>
</dbReference>
<dbReference type="InterPro" id="IPR018772">
    <property type="entry name" value="Transcription_activator_HlyU"/>
</dbReference>
<name>A0ABS3NFE3_9GAMM</name>
<proteinExistence type="predicted"/>
<accession>A0ABS3NFE3</accession>
<dbReference type="EMBL" id="JAGDFX010000004">
    <property type="protein sequence ID" value="MBO1519001.1"/>
    <property type="molecule type" value="Genomic_DNA"/>
</dbReference>
<evidence type="ECO:0000313" key="1">
    <source>
        <dbReference type="EMBL" id="MBO1519001.1"/>
    </source>
</evidence>
<keyword evidence="2" id="KW-1185">Reference proteome</keyword>
<sequence>MFNWFKRLAQPKVDNPAQFEPESYQGFTIYPEPLAEHGQFRLHGRITQQHNGEQQEYRLIRSDLLPSAELAASLMIDKAKRVIDENGARLFD</sequence>
<evidence type="ECO:0000313" key="2">
    <source>
        <dbReference type="Proteomes" id="UP000664882"/>
    </source>
</evidence>
<comment type="caution">
    <text evidence="1">The sequence shown here is derived from an EMBL/GenBank/DDBJ whole genome shotgun (WGS) entry which is preliminary data.</text>
</comment>